<dbReference type="GeneID" id="115965656"/>
<reference evidence="2 3" key="1">
    <citation type="journal article" date="2016" name="G3 (Bethesda)">
        <title>First Draft Assembly and Annotation of the Genome of a California Endemic Oak Quercus lobata Nee (Fagaceae).</title>
        <authorList>
            <person name="Sork V.L."/>
            <person name="Fitz-Gibbon S.T."/>
            <person name="Puiu D."/>
            <person name="Crepeau M."/>
            <person name="Gugger P.F."/>
            <person name="Sherman R."/>
            <person name="Stevens K."/>
            <person name="Langley C.H."/>
            <person name="Pellegrini M."/>
            <person name="Salzberg S.L."/>
        </authorList>
    </citation>
    <scope>NUCLEOTIDE SEQUENCE [LARGE SCALE GENOMIC DNA]</scope>
    <source>
        <strain evidence="2 3">cv. SW786</strain>
    </source>
</reference>
<dbReference type="InterPro" id="IPR001810">
    <property type="entry name" value="F-box_dom"/>
</dbReference>
<dbReference type="InParanoid" id="A0A7N2MLN2"/>
<proteinExistence type="predicted"/>
<dbReference type="OMA" id="HVIYFIE"/>
<dbReference type="OrthoDB" id="613853at2759"/>
<protein>
    <recommendedName>
        <fullName evidence="1">F-box domain-containing protein</fullName>
    </recommendedName>
</protein>
<dbReference type="InterPro" id="IPR055357">
    <property type="entry name" value="LRR_At1g61320_AtMIF1"/>
</dbReference>
<dbReference type="PANTHER" id="PTHR34145:SF75">
    <property type="entry name" value="FBD DOMAIN-CONTAINING PROTEIN"/>
    <property type="match status" value="1"/>
</dbReference>
<dbReference type="CDD" id="cd22160">
    <property type="entry name" value="F-box_AtFBL13-like"/>
    <property type="match status" value="1"/>
</dbReference>
<dbReference type="FunCoup" id="A0A7N2MLN2">
    <property type="interactions" value="121"/>
</dbReference>
<dbReference type="InterPro" id="IPR036047">
    <property type="entry name" value="F-box-like_dom_sf"/>
</dbReference>
<dbReference type="Pfam" id="PF00646">
    <property type="entry name" value="F-box"/>
    <property type="match status" value="1"/>
</dbReference>
<dbReference type="Gene3D" id="3.80.10.10">
    <property type="entry name" value="Ribonuclease Inhibitor"/>
    <property type="match status" value="1"/>
</dbReference>
<name>A0A7N2MLN2_QUELO</name>
<keyword evidence="3" id="KW-1185">Reference proteome</keyword>
<feature type="domain" description="F-box" evidence="1">
    <location>
        <begin position="20"/>
        <end position="56"/>
    </location>
</feature>
<dbReference type="EMBL" id="LRBV02000010">
    <property type="status" value="NOT_ANNOTATED_CDS"/>
    <property type="molecule type" value="Genomic_DNA"/>
</dbReference>
<dbReference type="KEGG" id="qlo:115965656"/>
<dbReference type="SUPFAM" id="SSF81383">
    <property type="entry name" value="F-box domain"/>
    <property type="match status" value="1"/>
</dbReference>
<accession>A0A7N2MLN2</accession>
<dbReference type="RefSeq" id="XP_030940788.1">
    <property type="nucleotide sequence ID" value="XM_031084928.1"/>
</dbReference>
<dbReference type="SUPFAM" id="SSF52058">
    <property type="entry name" value="L domain-like"/>
    <property type="match status" value="1"/>
</dbReference>
<evidence type="ECO:0000313" key="2">
    <source>
        <dbReference type="EnsemblPlants" id="QL10p005853:mrna"/>
    </source>
</evidence>
<reference evidence="2" key="2">
    <citation type="submission" date="2021-01" db="UniProtKB">
        <authorList>
            <consortium name="EnsemblPlants"/>
        </authorList>
    </citation>
    <scope>IDENTIFICATION</scope>
</reference>
<dbReference type="InterPro" id="IPR053772">
    <property type="entry name" value="At1g61320/At1g61330-like"/>
</dbReference>
<dbReference type="PROSITE" id="PS50181">
    <property type="entry name" value="FBOX"/>
    <property type="match status" value="1"/>
</dbReference>
<dbReference type="EnsemblPlants" id="QL10p005853:mrna">
    <property type="protein sequence ID" value="QL10p005853:mrna"/>
    <property type="gene ID" value="QL10p005853"/>
</dbReference>
<gene>
    <name evidence="2" type="primary">LOC115965656</name>
</gene>
<evidence type="ECO:0000259" key="1">
    <source>
        <dbReference type="PROSITE" id="PS50181"/>
    </source>
</evidence>
<organism evidence="2 3">
    <name type="scientific">Quercus lobata</name>
    <name type="common">Valley oak</name>
    <dbReference type="NCBI Taxonomy" id="97700"/>
    <lineage>
        <taxon>Eukaryota</taxon>
        <taxon>Viridiplantae</taxon>
        <taxon>Streptophyta</taxon>
        <taxon>Embryophyta</taxon>
        <taxon>Tracheophyta</taxon>
        <taxon>Spermatophyta</taxon>
        <taxon>Magnoliopsida</taxon>
        <taxon>eudicotyledons</taxon>
        <taxon>Gunneridae</taxon>
        <taxon>Pentapetalae</taxon>
        <taxon>rosids</taxon>
        <taxon>fabids</taxon>
        <taxon>Fagales</taxon>
        <taxon>Fagaceae</taxon>
        <taxon>Quercus</taxon>
    </lineage>
</organism>
<dbReference type="Pfam" id="PF23622">
    <property type="entry name" value="LRR_At1g61320_AtMIF1"/>
    <property type="match status" value="1"/>
</dbReference>
<dbReference type="Gene3D" id="1.20.1280.50">
    <property type="match status" value="1"/>
</dbReference>
<dbReference type="InterPro" id="IPR053781">
    <property type="entry name" value="F-box_AtFBL13-like"/>
</dbReference>
<dbReference type="PANTHER" id="PTHR34145">
    <property type="entry name" value="OS02G0105600 PROTEIN"/>
    <property type="match status" value="1"/>
</dbReference>
<sequence>MELGSKSQPQKCDVTNSFCMDRLSDLPDEIIVSILSFLKLKEAARTSVLSRRWGHLWKFTTGSLDFDDSSLQYLRKKSFFKTLPGIDRDRYVGWVNHVLQLHQAYTIDGFKVCFPLKEECNKLDIDNWILFSLRKKVKRLSLDFDPIITGSARGHYTLPAQIPHGYSLNFLTNLSLSYVEVTGKVLTYVLSNCPYIEALHVEASNSLVKLKSSRPLLKLKHLEILRCFSLKTIEISAINLFSFKYFGDKIRLRLGDVPNLVDVSMDGLYAFDFVKKCCPISSYLSQLQTIVLKVYVEGFPKFPELRSLKKLTLIVTSYRAHSLLCCTSVLKASPILQKFTLEMIGLNNDLGKIEAQKAKCPHQCLKVLELIGFVGGTHDMELALDVLNNAVSLETIIIDTRLPFVENTRDPMTKLAALTRARQLETTLPPRIKMVIV</sequence>
<evidence type="ECO:0000313" key="3">
    <source>
        <dbReference type="Proteomes" id="UP000594261"/>
    </source>
</evidence>
<dbReference type="Proteomes" id="UP000594261">
    <property type="component" value="Chromosome 10"/>
</dbReference>
<dbReference type="InterPro" id="IPR032675">
    <property type="entry name" value="LRR_dom_sf"/>
</dbReference>
<dbReference type="Gramene" id="QL10p005853:mrna">
    <property type="protein sequence ID" value="QL10p005853:mrna"/>
    <property type="gene ID" value="QL10p005853"/>
</dbReference>
<dbReference type="AlphaFoldDB" id="A0A7N2MLN2"/>